<evidence type="ECO:0000256" key="3">
    <source>
        <dbReference type="ARBA" id="ARBA00022777"/>
    </source>
</evidence>
<keyword evidence="9" id="KW-1185">Reference proteome</keyword>
<keyword evidence="2" id="KW-0547">Nucleotide-binding</keyword>
<feature type="region of interest" description="Disordered" evidence="5">
    <location>
        <begin position="431"/>
        <end position="454"/>
    </location>
</feature>
<protein>
    <submittedName>
        <fullName evidence="8">Serine/threonine-protein kinase</fullName>
    </submittedName>
</protein>
<reference evidence="8" key="1">
    <citation type="submission" date="2022-11" db="EMBL/GenBank/DDBJ databases">
        <title>Minimal conservation of predation-associated metabolite biosynthetic gene clusters underscores biosynthetic potential of Myxococcota including descriptions for ten novel species: Archangium lansinium sp. nov., Myxococcus landrumus sp. nov., Nannocystis bai.</title>
        <authorList>
            <person name="Ahearne A."/>
            <person name="Stevens C."/>
            <person name="Dowd S."/>
        </authorList>
    </citation>
    <scope>NUCLEOTIDE SEQUENCE</scope>
    <source>
        <strain evidence="8">Fl3</strain>
    </source>
</reference>
<dbReference type="InterPro" id="IPR000719">
    <property type="entry name" value="Prot_kinase_dom"/>
</dbReference>
<evidence type="ECO:0000256" key="6">
    <source>
        <dbReference type="SAM" id="Phobius"/>
    </source>
</evidence>
<evidence type="ECO:0000256" key="5">
    <source>
        <dbReference type="SAM" id="MobiDB-lite"/>
    </source>
</evidence>
<evidence type="ECO:0000259" key="7">
    <source>
        <dbReference type="PROSITE" id="PS50011"/>
    </source>
</evidence>
<dbReference type="PANTHER" id="PTHR43289">
    <property type="entry name" value="MITOGEN-ACTIVATED PROTEIN KINASE KINASE KINASE 20-RELATED"/>
    <property type="match status" value="1"/>
</dbReference>
<dbReference type="PROSITE" id="PS50011">
    <property type="entry name" value="PROTEIN_KINASE_DOM"/>
    <property type="match status" value="1"/>
</dbReference>
<keyword evidence="4" id="KW-0067">ATP-binding</keyword>
<evidence type="ECO:0000313" key="8">
    <source>
        <dbReference type="EMBL" id="WAS95891.1"/>
    </source>
</evidence>
<dbReference type="Proteomes" id="UP001164459">
    <property type="component" value="Chromosome"/>
</dbReference>
<feature type="region of interest" description="Disordered" evidence="5">
    <location>
        <begin position="303"/>
        <end position="336"/>
    </location>
</feature>
<dbReference type="PANTHER" id="PTHR43289:SF6">
    <property type="entry name" value="SERINE_THREONINE-PROTEIN KINASE NEKL-3"/>
    <property type="match status" value="1"/>
</dbReference>
<dbReference type="GO" id="GO:0016301">
    <property type="term" value="F:kinase activity"/>
    <property type="evidence" value="ECO:0007669"/>
    <property type="project" value="UniProtKB-KW"/>
</dbReference>
<proteinExistence type="predicted"/>
<dbReference type="Pfam" id="PF00069">
    <property type="entry name" value="Pkinase"/>
    <property type="match status" value="1"/>
</dbReference>
<keyword evidence="1" id="KW-0808">Transferase</keyword>
<evidence type="ECO:0000256" key="4">
    <source>
        <dbReference type="ARBA" id="ARBA00022840"/>
    </source>
</evidence>
<keyword evidence="6" id="KW-1133">Transmembrane helix</keyword>
<dbReference type="SUPFAM" id="SSF56112">
    <property type="entry name" value="Protein kinase-like (PK-like)"/>
    <property type="match status" value="1"/>
</dbReference>
<feature type="transmembrane region" description="Helical" evidence="6">
    <location>
        <begin position="543"/>
        <end position="564"/>
    </location>
</feature>
<feature type="domain" description="Protein kinase" evidence="7">
    <location>
        <begin position="17"/>
        <end position="282"/>
    </location>
</feature>
<dbReference type="EMBL" id="CP114040">
    <property type="protein sequence ID" value="WAS95891.1"/>
    <property type="molecule type" value="Genomic_DNA"/>
</dbReference>
<sequence length="565" mass="59188">MTVTSSHRVGTVVAGRYQLRESLGGGGVGQVFRAWDTQGQRAVALKVLEAGRAGDDALDRYAKLVATAGRAGHSGLVLPRGLGLASRNPPIVVMDSLTGDDVGKLRARLGRMPWMRALELCGQTAEILHAVYSSTRTAHRDLKPSNIFVTDRGEVRILDYATAELEIVSSDSTRVDSALGTVDYRAPEQLEGRPTDERTDVFSLGVVLFSLVSGQLPFQGQSYYEIARKILGEPPPKFADLASDAGVPVGVEGLIRRALGKQPDERFADLKAMADAIAHVRRFPGVTPGAPVTAAGTMIEVRGQTPRPSGTVTEEDDEDDTTTTLMPTKRPGRTGANLLLQRPSVPQKQATMPPAERTVIAPSMSPRTGTTGPNNNLATLRPVSATVVDPQAPGRTIVAPTTGAGRTVVAPTTGAGDEAPVDRTVVFRTDSHPAVGSGGTVVLGQAKSPPPSESTMILPDPSAQRGESTMILSDQGGAPARQDTTMILPDPNIPQGETTMALPDAASAVSSRARPAEATMALDGATAAAVAKKPAEWSLQKTLIVVNVACGLLILIGLLVMLLAS</sequence>
<dbReference type="SMART" id="SM00220">
    <property type="entry name" value="S_TKc"/>
    <property type="match status" value="1"/>
</dbReference>
<organism evidence="8 9">
    <name type="scientific">Nannocystis punicea</name>
    <dbReference type="NCBI Taxonomy" id="2995304"/>
    <lineage>
        <taxon>Bacteria</taxon>
        <taxon>Pseudomonadati</taxon>
        <taxon>Myxococcota</taxon>
        <taxon>Polyangia</taxon>
        <taxon>Nannocystales</taxon>
        <taxon>Nannocystaceae</taxon>
        <taxon>Nannocystis</taxon>
    </lineage>
</organism>
<dbReference type="Gene3D" id="3.30.200.20">
    <property type="entry name" value="Phosphorylase Kinase, domain 1"/>
    <property type="match status" value="1"/>
</dbReference>
<dbReference type="CDD" id="cd14014">
    <property type="entry name" value="STKc_PknB_like"/>
    <property type="match status" value="1"/>
</dbReference>
<evidence type="ECO:0000256" key="2">
    <source>
        <dbReference type="ARBA" id="ARBA00022741"/>
    </source>
</evidence>
<dbReference type="RefSeq" id="WP_269038234.1">
    <property type="nucleotide sequence ID" value="NZ_CP114040.1"/>
</dbReference>
<dbReference type="Gene3D" id="1.10.510.10">
    <property type="entry name" value="Transferase(Phosphotransferase) domain 1"/>
    <property type="match status" value="1"/>
</dbReference>
<dbReference type="InterPro" id="IPR011009">
    <property type="entry name" value="Kinase-like_dom_sf"/>
</dbReference>
<keyword evidence="3 8" id="KW-0418">Kinase</keyword>
<evidence type="ECO:0000313" key="9">
    <source>
        <dbReference type="Proteomes" id="UP001164459"/>
    </source>
</evidence>
<keyword evidence="6" id="KW-0812">Transmembrane</keyword>
<name>A0ABY7H9E5_9BACT</name>
<gene>
    <name evidence="8" type="ORF">O0S08_06980</name>
</gene>
<keyword evidence="6" id="KW-0472">Membrane</keyword>
<evidence type="ECO:0000256" key="1">
    <source>
        <dbReference type="ARBA" id="ARBA00022679"/>
    </source>
</evidence>
<accession>A0ABY7H9E5</accession>